<dbReference type="KEGG" id="goe:100907670"/>
<dbReference type="RefSeq" id="XP_028967565.1">
    <property type="nucleotide sequence ID" value="XM_029111732.1"/>
</dbReference>
<keyword evidence="7" id="KW-0805">Transcription regulation</keyword>
<feature type="compositionally biased region" description="Pro residues" evidence="12">
    <location>
        <begin position="631"/>
        <end position="641"/>
    </location>
</feature>
<evidence type="ECO:0000256" key="3">
    <source>
        <dbReference type="ARBA" id="ARBA00022723"/>
    </source>
</evidence>
<dbReference type="AlphaFoldDB" id="A0AAJ7SFB7"/>
<dbReference type="Pfam" id="PF00096">
    <property type="entry name" value="zf-C2H2"/>
    <property type="match status" value="2"/>
</dbReference>
<dbReference type="Pfam" id="PF23561">
    <property type="entry name" value="zf-C2H2_15"/>
    <property type="match status" value="1"/>
</dbReference>
<feature type="domain" description="C2H2-type" evidence="13">
    <location>
        <begin position="313"/>
        <end position="342"/>
    </location>
</feature>
<dbReference type="Gene3D" id="3.30.160.60">
    <property type="entry name" value="Classic Zinc Finger"/>
    <property type="match status" value="5"/>
</dbReference>
<accession>A0AAJ7SFB7</accession>
<feature type="compositionally biased region" description="Low complexity" evidence="12">
    <location>
        <begin position="705"/>
        <end position="716"/>
    </location>
</feature>
<feature type="region of interest" description="Disordered" evidence="12">
    <location>
        <begin position="903"/>
        <end position="923"/>
    </location>
</feature>
<comment type="subcellular location">
    <subcellularLocation>
        <location evidence="1">Nucleus</location>
    </subcellularLocation>
</comment>
<dbReference type="CTD" id="12679"/>
<evidence type="ECO:0000256" key="5">
    <source>
        <dbReference type="ARBA" id="ARBA00022771"/>
    </source>
</evidence>
<evidence type="ECO:0000256" key="10">
    <source>
        <dbReference type="ARBA" id="ARBA00023242"/>
    </source>
</evidence>
<dbReference type="GeneID" id="100907670"/>
<dbReference type="GO" id="GO:0000978">
    <property type="term" value="F:RNA polymerase II cis-regulatory region sequence-specific DNA binding"/>
    <property type="evidence" value="ECO:0007669"/>
    <property type="project" value="TreeGrafter"/>
</dbReference>
<feature type="region of interest" description="Disordered" evidence="12">
    <location>
        <begin position="129"/>
        <end position="148"/>
    </location>
</feature>
<evidence type="ECO:0000256" key="4">
    <source>
        <dbReference type="ARBA" id="ARBA00022737"/>
    </source>
</evidence>
<evidence type="ECO:0000259" key="13">
    <source>
        <dbReference type="PROSITE" id="PS50157"/>
    </source>
</evidence>
<dbReference type="Proteomes" id="UP000694867">
    <property type="component" value="Unplaced"/>
</dbReference>
<keyword evidence="6" id="KW-0862">Zinc</keyword>
<evidence type="ECO:0000313" key="14">
    <source>
        <dbReference type="Proteomes" id="UP000694867"/>
    </source>
</evidence>
<feature type="region of interest" description="Disordered" evidence="12">
    <location>
        <begin position="624"/>
        <end position="655"/>
    </location>
</feature>
<feature type="region of interest" description="Disordered" evidence="12">
    <location>
        <begin position="695"/>
        <end position="740"/>
    </location>
</feature>
<feature type="compositionally biased region" description="Polar residues" evidence="12">
    <location>
        <begin position="421"/>
        <end position="432"/>
    </location>
</feature>
<evidence type="ECO:0000256" key="2">
    <source>
        <dbReference type="ARBA" id="ARBA00010831"/>
    </source>
</evidence>
<protein>
    <submittedName>
        <fullName evidence="15">Transcriptional activator cubitus interruptus</fullName>
    </submittedName>
</protein>
<reference evidence="15" key="1">
    <citation type="submission" date="2025-08" db="UniProtKB">
        <authorList>
            <consortium name="RefSeq"/>
        </authorList>
    </citation>
    <scope>IDENTIFICATION</scope>
</reference>
<dbReference type="GO" id="GO:0000122">
    <property type="term" value="P:negative regulation of transcription by RNA polymerase II"/>
    <property type="evidence" value="ECO:0007669"/>
    <property type="project" value="UniProtKB-ARBA"/>
</dbReference>
<feature type="compositionally biased region" description="Polar residues" evidence="12">
    <location>
        <begin position="450"/>
        <end position="472"/>
    </location>
</feature>
<feature type="region of interest" description="Disordered" evidence="12">
    <location>
        <begin position="402"/>
        <end position="474"/>
    </location>
</feature>
<dbReference type="PROSITE" id="PS50157">
    <property type="entry name" value="ZINC_FINGER_C2H2_2"/>
    <property type="match status" value="4"/>
</dbReference>
<evidence type="ECO:0000256" key="11">
    <source>
        <dbReference type="PROSITE-ProRule" id="PRU00042"/>
    </source>
</evidence>
<keyword evidence="8" id="KW-0238">DNA-binding</keyword>
<dbReference type="FunFam" id="3.30.160.60:FF:000019">
    <property type="entry name" value="GLI family zinc finger 3"/>
    <property type="match status" value="1"/>
</dbReference>
<dbReference type="PANTHER" id="PTHR45718">
    <property type="entry name" value="TRANSCRIPTIONAL ACTIVATOR CUBITUS INTERRUPTUS"/>
    <property type="match status" value="1"/>
</dbReference>
<evidence type="ECO:0000256" key="12">
    <source>
        <dbReference type="SAM" id="MobiDB-lite"/>
    </source>
</evidence>
<keyword evidence="4" id="KW-0677">Repeat</keyword>
<dbReference type="SMART" id="SM00355">
    <property type="entry name" value="ZnF_C2H2"/>
    <property type="match status" value="5"/>
</dbReference>
<keyword evidence="3" id="KW-0479">Metal-binding</keyword>
<keyword evidence="10" id="KW-0539">Nucleus</keyword>
<gene>
    <name evidence="15" type="primary">LOC100907670</name>
</gene>
<dbReference type="PROSITE" id="PS00028">
    <property type="entry name" value="ZINC_FINGER_C2H2_1"/>
    <property type="match status" value="4"/>
</dbReference>
<feature type="domain" description="C2H2-type" evidence="13">
    <location>
        <begin position="374"/>
        <end position="399"/>
    </location>
</feature>
<evidence type="ECO:0000256" key="6">
    <source>
        <dbReference type="ARBA" id="ARBA00022833"/>
    </source>
</evidence>
<dbReference type="GO" id="GO:0005634">
    <property type="term" value="C:nucleus"/>
    <property type="evidence" value="ECO:0007669"/>
    <property type="project" value="UniProtKB-SubCell"/>
</dbReference>
<feature type="compositionally biased region" description="Polar residues" evidence="12">
    <location>
        <begin position="774"/>
        <end position="785"/>
    </location>
</feature>
<keyword evidence="5 11" id="KW-0863">Zinc-finger</keyword>
<organism evidence="14 15">
    <name type="scientific">Galendromus occidentalis</name>
    <name type="common">western predatory mite</name>
    <dbReference type="NCBI Taxonomy" id="34638"/>
    <lineage>
        <taxon>Eukaryota</taxon>
        <taxon>Metazoa</taxon>
        <taxon>Ecdysozoa</taxon>
        <taxon>Arthropoda</taxon>
        <taxon>Chelicerata</taxon>
        <taxon>Arachnida</taxon>
        <taxon>Acari</taxon>
        <taxon>Parasitiformes</taxon>
        <taxon>Mesostigmata</taxon>
        <taxon>Gamasina</taxon>
        <taxon>Phytoseioidea</taxon>
        <taxon>Phytoseiidae</taxon>
        <taxon>Typhlodrominae</taxon>
        <taxon>Galendromus</taxon>
    </lineage>
</organism>
<feature type="domain" description="C2H2-type" evidence="13">
    <location>
        <begin position="285"/>
        <end position="312"/>
    </location>
</feature>
<feature type="domain" description="C2H2-type" evidence="13">
    <location>
        <begin position="343"/>
        <end position="373"/>
    </location>
</feature>
<dbReference type="InterPro" id="IPR013087">
    <property type="entry name" value="Znf_C2H2_type"/>
</dbReference>
<evidence type="ECO:0000256" key="8">
    <source>
        <dbReference type="ARBA" id="ARBA00023125"/>
    </source>
</evidence>
<proteinExistence type="inferred from homology"/>
<dbReference type="InterPro" id="IPR036236">
    <property type="entry name" value="Znf_C2H2_sf"/>
</dbReference>
<dbReference type="PANTHER" id="PTHR45718:SF4">
    <property type="entry name" value="TRANSCRIPTIONAL ACTIVATOR CUBITUS INTERRUPTUS"/>
    <property type="match status" value="1"/>
</dbReference>
<name>A0AAJ7SFB7_9ACAR</name>
<dbReference type="GO" id="GO:0140297">
    <property type="term" value="F:DNA-binding transcription factor binding"/>
    <property type="evidence" value="ECO:0007669"/>
    <property type="project" value="UniProtKB-ARBA"/>
</dbReference>
<dbReference type="GO" id="GO:0008270">
    <property type="term" value="F:zinc ion binding"/>
    <property type="evidence" value="ECO:0007669"/>
    <property type="project" value="UniProtKB-KW"/>
</dbReference>
<evidence type="ECO:0000256" key="7">
    <source>
        <dbReference type="ARBA" id="ARBA00023015"/>
    </source>
</evidence>
<keyword evidence="14" id="KW-1185">Reference proteome</keyword>
<dbReference type="FunFam" id="3.30.160.60:FF:000068">
    <property type="entry name" value="GLI family zinc finger 3"/>
    <property type="match status" value="1"/>
</dbReference>
<dbReference type="SUPFAM" id="SSF57667">
    <property type="entry name" value="beta-beta-alpha zinc fingers"/>
    <property type="match status" value="3"/>
</dbReference>
<evidence type="ECO:0000256" key="1">
    <source>
        <dbReference type="ARBA" id="ARBA00004123"/>
    </source>
</evidence>
<dbReference type="FunFam" id="3.30.160.60:FF:000036">
    <property type="entry name" value="GLI family zinc finger 3"/>
    <property type="match status" value="1"/>
</dbReference>
<keyword evidence="9" id="KW-0804">Transcription</keyword>
<dbReference type="FunFam" id="3.30.160.60:FF:000031">
    <property type="entry name" value="GLI family zinc finger 3"/>
    <property type="match status" value="1"/>
</dbReference>
<evidence type="ECO:0000313" key="15">
    <source>
        <dbReference type="RefSeq" id="XP_028967565.1"/>
    </source>
</evidence>
<feature type="compositionally biased region" description="Pro residues" evidence="12">
    <location>
        <begin position="788"/>
        <end position="802"/>
    </location>
</feature>
<dbReference type="GO" id="GO:0000981">
    <property type="term" value="F:DNA-binding transcription factor activity, RNA polymerase II-specific"/>
    <property type="evidence" value="ECO:0007669"/>
    <property type="project" value="TreeGrafter"/>
</dbReference>
<sequence>MAEVPSVPGVGALHGTASAFAAVHAAIPVDQRTHEGRYVWEPRINPFTGLPASPELAFQQAVGMGARSPYRFSPYLDQLYNPFTGGSPLARVLSPVSEYNSDLNVAQHMDYLQHMQAALAQQRASLQQSVNDPVSRAGRGRKRALSSSPYSDAFDVNSMIHFSPNQLVNFMSGSRSGSYGHLSAGTLSPLHQQLLQRHYPHHPVTPLAPVPGTTDLGTDVVSSTNLEIKKEIKEEKEVTGEEDFIETNCHWADCTLEFNTQAELVHHINKDHIQSNKKTYVCRWQDCQREEKPFKASYMLVVHMRRHTSEKPNKCTFEGCTKAYSRLENLKTHFRSHTGEKPYVCEHKLCGKAFSNASDRAKHQNRTHSNEKPYACFAPGCSKRYTDPSSLRKHVKTVHGADFYANKKHKGPQYDEHPNSGGINSDNSSPLSPGSGKSIPDSAPGYTHLGNPQTPPSDASPVNDSHVSTTTCAPVDSLVPTQQASPYASLEYEMDEFVEPVPCAVGVNGYGDIPASRPNFNPVNRIKERMQPAMGRIPAPPSHATHHQGNYNGNLHYAELRTCNGGSPRYTEITRHPQIQETSFNAVAVRRDSISTYYGSMASEATRSDVNDPVASTCGSDNYGPYLNSTAPPPPLNPNVPVPRENNEDSNGSSALVDTVLCDLDTNDIKNDMKPLEALDDLVLPDEMVNFMNERTDDQPARPGSALSSAAVSSVSQYDEIRRSQMGPPQHPAPRTRGVPPRPYCYQATQNLVIAQQPQYEYYQPPPAPAQPNHRIQPQQMSQNCYYPGPPPPPPPPAPAAPPQAQMPAPAVNYPPVMKHDQNMNHLPAAPQKVPVDRNHHANNLHVQQMNMTPNHLKDHAHVMHRHPSQQGRREIQCRSVSQSSMARDAYERTLEYVQQCQISSSSESRAQRRSSPLLETTGNMVINDMSASLTSLVQETTHLKLMQ</sequence>
<dbReference type="FunFam" id="3.30.160.60:FF:000048">
    <property type="entry name" value="GLI family zinc finger 3"/>
    <property type="match status" value="1"/>
</dbReference>
<dbReference type="InterPro" id="IPR043359">
    <property type="entry name" value="GLI-like"/>
</dbReference>
<comment type="similarity">
    <text evidence="2">Belongs to the GLI C2H2-type zinc-finger protein family.</text>
</comment>
<feature type="region of interest" description="Disordered" evidence="12">
    <location>
        <begin position="762"/>
        <end position="811"/>
    </location>
</feature>
<evidence type="ECO:0000256" key="9">
    <source>
        <dbReference type="ARBA" id="ARBA00023163"/>
    </source>
</evidence>
<dbReference type="InterPro" id="IPR056436">
    <property type="entry name" value="Znf-C2H2_ZIC1-5/GLI1-3-like"/>
</dbReference>